<feature type="transmembrane region" description="Helical" evidence="1">
    <location>
        <begin position="195"/>
        <end position="218"/>
    </location>
</feature>
<keyword evidence="1" id="KW-0812">Transmembrane</keyword>
<evidence type="ECO:0000313" key="3">
    <source>
        <dbReference type="Proteomes" id="UP001501237"/>
    </source>
</evidence>
<protein>
    <submittedName>
        <fullName evidence="2">ABC transporter permease</fullName>
    </submittedName>
</protein>
<keyword evidence="1" id="KW-0472">Membrane</keyword>
<accession>A0ABP6QNY6</accession>
<dbReference type="PANTHER" id="PTHR30188:SF4">
    <property type="entry name" value="PROTEIN TRIGALACTOSYLDIACYLGLYCEROL 1, CHLOROPLASTIC"/>
    <property type="match status" value="1"/>
</dbReference>
<name>A0ABP6QNY6_9ACTN</name>
<organism evidence="2 3">
    <name type="scientific">Actinocorallia longicatena</name>
    <dbReference type="NCBI Taxonomy" id="111803"/>
    <lineage>
        <taxon>Bacteria</taxon>
        <taxon>Bacillati</taxon>
        <taxon>Actinomycetota</taxon>
        <taxon>Actinomycetes</taxon>
        <taxon>Streptosporangiales</taxon>
        <taxon>Thermomonosporaceae</taxon>
        <taxon>Actinocorallia</taxon>
    </lineage>
</organism>
<dbReference type="PANTHER" id="PTHR30188">
    <property type="entry name" value="ABC TRANSPORTER PERMEASE PROTEIN-RELATED"/>
    <property type="match status" value="1"/>
</dbReference>
<dbReference type="Proteomes" id="UP001501237">
    <property type="component" value="Unassembled WGS sequence"/>
</dbReference>
<sequence>MTTVQIPVRLRGALVEVGTLFVIMLEGLRFSWNVRRWFWEFVEQCWFLARVTSVPVILVALPLGATVALQVGQLAEQLGAQSATGGAVIVGLVRQVAPIAAALIIAGAGGSAMAADVGARRIRDELAAMEVMGVNPVHRLVTPRLWAASLVSTLLASLVIIAGALGGFVFNVLLQEVTPGAYFDGAVSLLRMSDMIVTLFKAWLFGLVSAGVACHMGMNCATSPVGVGRAVNQAIVVAFLLVFVLNYVITTVYFLAYPPVI</sequence>
<dbReference type="Pfam" id="PF02405">
    <property type="entry name" value="MlaE"/>
    <property type="match status" value="1"/>
</dbReference>
<evidence type="ECO:0000313" key="2">
    <source>
        <dbReference type="EMBL" id="GAA3236125.1"/>
    </source>
</evidence>
<reference evidence="3" key="1">
    <citation type="journal article" date="2019" name="Int. J. Syst. Evol. Microbiol.">
        <title>The Global Catalogue of Microorganisms (GCM) 10K type strain sequencing project: providing services to taxonomists for standard genome sequencing and annotation.</title>
        <authorList>
            <consortium name="The Broad Institute Genomics Platform"/>
            <consortium name="The Broad Institute Genome Sequencing Center for Infectious Disease"/>
            <person name="Wu L."/>
            <person name="Ma J."/>
        </authorList>
    </citation>
    <scope>NUCLEOTIDE SEQUENCE [LARGE SCALE GENOMIC DNA]</scope>
    <source>
        <strain evidence="3">JCM 9377</strain>
    </source>
</reference>
<feature type="transmembrane region" description="Helical" evidence="1">
    <location>
        <begin position="52"/>
        <end position="71"/>
    </location>
</feature>
<proteinExistence type="predicted"/>
<feature type="transmembrane region" description="Helical" evidence="1">
    <location>
        <begin position="230"/>
        <end position="256"/>
    </location>
</feature>
<feature type="transmembrane region" description="Helical" evidence="1">
    <location>
        <begin position="145"/>
        <end position="174"/>
    </location>
</feature>
<gene>
    <name evidence="2" type="ORF">GCM10010468_70230</name>
</gene>
<feature type="transmembrane region" description="Helical" evidence="1">
    <location>
        <begin position="12"/>
        <end position="32"/>
    </location>
</feature>
<evidence type="ECO:0000256" key="1">
    <source>
        <dbReference type="SAM" id="Phobius"/>
    </source>
</evidence>
<comment type="caution">
    <text evidence="2">The sequence shown here is derived from an EMBL/GenBank/DDBJ whole genome shotgun (WGS) entry which is preliminary data.</text>
</comment>
<dbReference type="InterPro" id="IPR030802">
    <property type="entry name" value="Permease_MalE"/>
</dbReference>
<keyword evidence="1" id="KW-1133">Transmembrane helix</keyword>
<dbReference type="RefSeq" id="WP_344837215.1">
    <property type="nucleotide sequence ID" value="NZ_BAAAUV010000029.1"/>
</dbReference>
<keyword evidence="3" id="KW-1185">Reference proteome</keyword>
<feature type="transmembrane region" description="Helical" evidence="1">
    <location>
        <begin position="83"/>
        <end position="106"/>
    </location>
</feature>
<dbReference type="EMBL" id="BAAAUV010000029">
    <property type="protein sequence ID" value="GAA3236125.1"/>
    <property type="molecule type" value="Genomic_DNA"/>
</dbReference>